<organism evidence="2 3">
    <name type="scientific">Opisthorchis viverrini</name>
    <name type="common">Southeast Asian liver fluke</name>
    <dbReference type="NCBI Taxonomy" id="6198"/>
    <lineage>
        <taxon>Eukaryota</taxon>
        <taxon>Metazoa</taxon>
        <taxon>Spiralia</taxon>
        <taxon>Lophotrochozoa</taxon>
        <taxon>Platyhelminthes</taxon>
        <taxon>Trematoda</taxon>
        <taxon>Digenea</taxon>
        <taxon>Opisthorchiida</taxon>
        <taxon>Opisthorchiata</taxon>
        <taxon>Opisthorchiidae</taxon>
        <taxon>Opisthorchis</taxon>
    </lineage>
</organism>
<evidence type="ECO:0000313" key="3">
    <source>
        <dbReference type="Proteomes" id="UP000054324"/>
    </source>
</evidence>
<evidence type="ECO:0000313" key="2">
    <source>
        <dbReference type="EMBL" id="KER31054.1"/>
    </source>
</evidence>
<dbReference type="AlphaFoldDB" id="A0A075AI57"/>
<name>A0A075AI57_OPIVI</name>
<sequence>MNRTGLSIIFFTHLQGVEVILIGLLVQGSYRPIIYPQLEEVHSAKDEEKANVPSLDLGASHLAGKKGSDQIVR</sequence>
<dbReference type="Proteomes" id="UP000054324">
    <property type="component" value="Unassembled WGS sequence"/>
</dbReference>
<proteinExistence type="predicted"/>
<dbReference type="GeneID" id="20316806"/>
<dbReference type="RefSeq" id="XP_009165180.1">
    <property type="nucleotide sequence ID" value="XM_009166916.1"/>
</dbReference>
<keyword evidence="3" id="KW-1185">Reference proteome</keyword>
<feature type="region of interest" description="Disordered" evidence="1">
    <location>
        <begin position="52"/>
        <end position="73"/>
    </location>
</feature>
<dbReference type="EMBL" id="KL596651">
    <property type="protein sequence ID" value="KER31054.1"/>
    <property type="molecule type" value="Genomic_DNA"/>
</dbReference>
<accession>A0A075AI57</accession>
<dbReference type="KEGG" id="ovi:T265_02618"/>
<dbReference type="CTD" id="20316806"/>
<reference evidence="2 3" key="1">
    <citation type="submission" date="2013-11" db="EMBL/GenBank/DDBJ databases">
        <title>Opisthorchis viverrini - life in the bile duct.</title>
        <authorList>
            <person name="Young N.D."/>
            <person name="Nagarajan N."/>
            <person name="Lin S.J."/>
            <person name="Korhonen P.K."/>
            <person name="Jex A.R."/>
            <person name="Hall R.S."/>
            <person name="Safavi-Hemami H."/>
            <person name="Kaewkong W."/>
            <person name="Bertrand D."/>
            <person name="Gao S."/>
            <person name="Seet Q."/>
            <person name="Wongkham S."/>
            <person name="Teh B.T."/>
            <person name="Wongkham C."/>
            <person name="Intapan P.M."/>
            <person name="Maleewong W."/>
            <person name="Yang X."/>
            <person name="Hu M."/>
            <person name="Wang Z."/>
            <person name="Hofmann A."/>
            <person name="Sternberg P.W."/>
            <person name="Tan P."/>
            <person name="Wang J."/>
            <person name="Gasser R.B."/>
        </authorList>
    </citation>
    <scope>NUCLEOTIDE SEQUENCE [LARGE SCALE GENOMIC DNA]</scope>
</reference>
<protein>
    <submittedName>
        <fullName evidence="2">Uncharacterized protein</fullName>
    </submittedName>
</protein>
<evidence type="ECO:0000256" key="1">
    <source>
        <dbReference type="SAM" id="MobiDB-lite"/>
    </source>
</evidence>
<gene>
    <name evidence="2" type="ORF">T265_02618</name>
</gene>